<dbReference type="Pfam" id="PF17678">
    <property type="entry name" value="Glyco_hydro_92N"/>
    <property type="match status" value="1"/>
</dbReference>
<dbReference type="Proteomes" id="UP000244162">
    <property type="component" value="Unassembled WGS sequence"/>
</dbReference>
<dbReference type="InterPro" id="IPR012939">
    <property type="entry name" value="Glyco_hydro_92"/>
</dbReference>
<keyword evidence="5" id="KW-1185">Reference proteome</keyword>
<keyword evidence="1" id="KW-0732">Signal</keyword>
<dbReference type="PANTHER" id="PTHR12143:SF39">
    <property type="entry name" value="SECRETED PROTEIN"/>
    <property type="match status" value="1"/>
</dbReference>
<dbReference type="InterPro" id="IPR041371">
    <property type="entry name" value="GH92_N"/>
</dbReference>
<feature type="domain" description="Glycosyl hydrolase family 92" evidence="2">
    <location>
        <begin position="250"/>
        <end position="416"/>
    </location>
</feature>
<dbReference type="EMBL" id="NWBU01000005">
    <property type="protein sequence ID" value="PTQ12414.1"/>
    <property type="molecule type" value="Genomic_DNA"/>
</dbReference>
<name>A0A2T5G0E1_9SPHN</name>
<feature type="signal peptide" evidence="1">
    <location>
        <begin position="1"/>
        <end position="18"/>
    </location>
</feature>
<evidence type="ECO:0000259" key="2">
    <source>
        <dbReference type="Pfam" id="PF07971"/>
    </source>
</evidence>
<feature type="chain" id="PRO_5015619979" evidence="1">
    <location>
        <begin position="19"/>
        <end position="695"/>
    </location>
</feature>
<dbReference type="PANTHER" id="PTHR12143">
    <property type="entry name" value="PEPTIDE N-GLYCANASE PNGASE -RELATED"/>
    <property type="match status" value="1"/>
</dbReference>
<dbReference type="Gene3D" id="1.20.1610.10">
    <property type="entry name" value="alpha-1,2-mannosidases domains"/>
    <property type="match status" value="1"/>
</dbReference>
<comment type="caution">
    <text evidence="4">The sequence shown here is derived from an EMBL/GenBank/DDBJ whole genome shotgun (WGS) entry which is preliminary data.</text>
</comment>
<feature type="domain" description="Glycosyl hydrolase family 92 N-terminal" evidence="3">
    <location>
        <begin position="32"/>
        <end position="210"/>
    </location>
</feature>
<dbReference type="GO" id="GO:0000224">
    <property type="term" value="F:peptide-N4-(N-acetyl-beta-glucosaminyl)asparagine amidase activity"/>
    <property type="evidence" value="ECO:0007669"/>
    <property type="project" value="TreeGrafter"/>
</dbReference>
<dbReference type="OrthoDB" id="9804511at2"/>
<sequence length="695" mass="76007">MRRIAWLLAPLCAAPVCAAGHGPALAREPGRLVDPFVGTLADFGQLNPAAVAPYGMVQLGPDTSPANHAGYDYAADRLIGFSHSRGGGVGCGGAGGDMLVMLEYAGAARAARIDKRSERAHAGYYSVRYGSGIVAELTATRGSGIIRFTLPRAGRVTLSADPNHSYSKRLSARWESGNWNDLRASLSAGTVCDVGAYHIHSASELSRNGRRVDAPVLLDASGRASLELRVDAGDIIELRTGLSSVDAEAAARVRAAELGGRRFDIVARETLRNWNHELHRVRIDASREEQALFYTALFRVMQSPVAIADPDGRFRGSDGRIHYVPAGRQRYTGWALWDNYRTQMPLLALLDPARAADIARSLVSLYAEGKQRWATKQEPFLSVRTEHAGVALLDFRRKGIDGFDARAALDHMIAESPTLARRTPDEQIEAAYDDWAIAQLAGDIGDAGAARRFGAQALGYRSMWRSVFEDLGADADVVKARGLYQGTLWQYRWAPVFDLPWLARTLGPDRFDAELDAFFARGLFNMTNQPDIHAPFLHAWRGRPDKSEAIVRQILTQPIDHHYTNAAKRAAPWHGRSFNLAPQGFADGMDDDAGAMTAWYVFSVLGLYPLVPGEPWYVLSTPAYREARILVPGAKAITIRRTGSRGGSGIENISFDHAPLRSNRVEHRRLVEGGLLLFETIASQAADSRTSETGR</sequence>
<dbReference type="Gene3D" id="1.20.1050.60">
    <property type="entry name" value="alpha-1,2-mannosidase"/>
    <property type="match status" value="1"/>
</dbReference>
<dbReference type="GO" id="GO:0030246">
    <property type="term" value="F:carbohydrate binding"/>
    <property type="evidence" value="ECO:0007669"/>
    <property type="project" value="InterPro"/>
</dbReference>
<dbReference type="GO" id="GO:0005975">
    <property type="term" value="P:carbohydrate metabolic process"/>
    <property type="evidence" value="ECO:0007669"/>
    <property type="project" value="InterPro"/>
</dbReference>
<accession>A0A2T5G0E1</accession>
<dbReference type="Pfam" id="PF07971">
    <property type="entry name" value="Glyco_hydro_92"/>
    <property type="match status" value="2"/>
</dbReference>
<organism evidence="4 5">
    <name type="scientific">Sphingomonas oleivorans</name>
    <dbReference type="NCBI Taxonomy" id="1735121"/>
    <lineage>
        <taxon>Bacteria</taxon>
        <taxon>Pseudomonadati</taxon>
        <taxon>Pseudomonadota</taxon>
        <taxon>Alphaproteobacteria</taxon>
        <taxon>Sphingomonadales</taxon>
        <taxon>Sphingomonadaceae</taxon>
        <taxon>Sphingomonas</taxon>
    </lineage>
</organism>
<reference evidence="4 5" key="1">
    <citation type="submission" date="2017-09" db="EMBL/GenBank/DDBJ databases">
        <title>Sphingomonas panjinensis sp.nov., isolated from oil-contaminated soil.</title>
        <authorList>
            <person name="Wang L."/>
            <person name="Chen L."/>
        </authorList>
    </citation>
    <scope>NUCLEOTIDE SEQUENCE [LARGE SCALE GENOMIC DNA]</scope>
    <source>
        <strain evidence="4 5">FW-11</strain>
    </source>
</reference>
<evidence type="ECO:0000313" key="5">
    <source>
        <dbReference type="Proteomes" id="UP000244162"/>
    </source>
</evidence>
<proteinExistence type="predicted"/>
<evidence type="ECO:0000256" key="1">
    <source>
        <dbReference type="SAM" id="SignalP"/>
    </source>
</evidence>
<dbReference type="InterPro" id="IPR014718">
    <property type="entry name" value="GH-type_carb-bd"/>
</dbReference>
<dbReference type="AlphaFoldDB" id="A0A2T5G0E1"/>
<dbReference type="InterPro" id="IPR008928">
    <property type="entry name" value="6-hairpin_glycosidase_sf"/>
</dbReference>
<evidence type="ECO:0000259" key="3">
    <source>
        <dbReference type="Pfam" id="PF17678"/>
    </source>
</evidence>
<protein>
    <submittedName>
        <fullName evidence="4">Glycosyl hydrolase family 92</fullName>
    </submittedName>
</protein>
<gene>
    <name evidence="4" type="ORF">CLG96_06595</name>
</gene>
<keyword evidence="4" id="KW-0378">Hydrolase</keyword>
<dbReference type="Gene3D" id="3.30.2080.10">
    <property type="entry name" value="GH92 mannosidase domain"/>
    <property type="match status" value="1"/>
</dbReference>
<dbReference type="InterPro" id="IPR050883">
    <property type="entry name" value="PNGase"/>
</dbReference>
<dbReference type="GO" id="GO:0006516">
    <property type="term" value="P:glycoprotein catabolic process"/>
    <property type="evidence" value="ECO:0007669"/>
    <property type="project" value="TreeGrafter"/>
</dbReference>
<feature type="domain" description="Glycosyl hydrolase family 92" evidence="2">
    <location>
        <begin position="426"/>
        <end position="679"/>
    </location>
</feature>
<dbReference type="GO" id="GO:0005829">
    <property type="term" value="C:cytosol"/>
    <property type="evidence" value="ECO:0007669"/>
    <property type="project" value="TreeGrafter"/>
</dbReference>
<dbReference type="SUPFAM" id="SSF48208">
    <property type="entry name" value="Six-hairpin glycosidases"/>
    <property type="match status" value="2"/>
</dbReference>
<evidence type="ECO:0000313" key="4">
    <source>
        <dbReference type="EMBL" id="PTQ12414.1"/>
    </source>
</evidence>
<dbReference type="Gene3D" id="2.70.98.10">
    <property type="match status" value="1"/>
</dbReference>